<dbReference type="Gene3D" id="3.40.50.150">
    <property type="entry name" value="Vaccinia Virus protein VP39"/>
    <property type="match status" value="1"/>
</dbReference>
<name>A0ABX0JMZ9_9PROT</name>
<gene>
    <name evidence="8" type="ORF">GOB93_08155</name>
</gene>
<evidence type="ECO:0000313" key="9">
    <source>
        <dbReference type="Proteomes" id="UP000635278"/>
    </source>
</evidence>
<dbReference type="EMBL" id="WOTB01000008">
    <property type="protein sequence ID" value="NHN84617.1"/>
    <property type="molecule type" value="Genomic_DNA"/>
</dbReference>
<dbReference type="RefSeq" id="WP_173583005.1">
    <property type="nucleotide sequence ID" value="NZ_WOTB01000008.1"/>
</dbReference>
<dbReference type="Pfam" id="PF01029">
    <property type="entry name" value="NusB"/>
    <property type="match status" value="1"/>
</dbReference>
<keyword evidence="4 5" id="KW-0694">RNA-binding</keyword>
<accession>A0ABX0JMZ9</accession>
<feature type="region of interest" description="Disordered" evidence="6">
    <location>
        <begin position="1"/>
        <end position="57"/>
    </location>
</feature>
<dbReference type="InterPro" id="IPR001678">
    <property type="entry name" value="MeTrfase_RsmB-F_NOP2_dom"/>
</dbReference>
<feature type="binding site" evidence="5">
    <location>
        <position position="333"/>
    </location>
    <ligand>
        <name>S-adenosyl-L-methionine</name>
        <dbReference type="ChEBI" id="CHEBI:59789"/>
    </ligand>
</feature>
<feature type="compositionally biased region" description="Low complexity" evidence="6">
    <location>
        <begin position="34"/>
        <end position="48"/>
    </location>
</feature>
<dbReference type="SUPFAM" id="SSF53335">
    <property type="entry name" value="S-adenosyl-L-methionine-dependent methyltransferases"/>
    <property type="match status" value="1"/>
</dbReference>
<dbReference type="InterPro" id="IPR023267">
    <property type="entry name" value="RCMT"/>
</dbReference>
<evidence type="ECO:0000259" key="7">
    <source>
        <dbReference type="PROSITE" id="PS51686"/>
    </source>
</evidence>
<dbReference type="CDD" id="cd02440">
    <property type="entry name" value="AdoMet_MTases"/>
    <property type="match status" value="1"/>
</dbReference>
<feature type="binding site" evidence="5">
    <location>
        <position position="349"/>
    </location>
    <ligand>
        <name>S-adenosyl-L-methionine</name>
        <dbReference type="ChEBI" id="CHEBI:59789"/>
    </ligand>
</feature>
<dbReference type="Pfam" id="PF01189">
    <property type="entry name" value="Methyltr_RsmB-F"/>
    <property type="match status" value="1"/>
</dbReference>
<feature type="domain" description="SAM-dependent MTase RsmB/NOP-type" evidence="7">
    <location>
        <begin position="194"/>
        <end position="468"/>
    </location>
</feature>
<proteinExistence type="inferred from homology"/>
<evidence type="ECO:0000256" key="4">
    <source>
        <dbReference type="ARBA" id="ARBA00022884"/>
    </source>
</evidence>
<evidence type="ECO:0000256" key="2">
    <source>
        <dbReference type="ARBA" id="ARBA00022679"/>
    </source>
</evidence>
<evidence type="ECO:0000256" key="5">
    <source>
        <dbReference type="PROSITE-ProRule" id="PRU01023"/>
    </source>
</evidence>
<organism evidence="8 9">
    <name type="scientific">Acetobacter musti</name>
    <dbReference type="NCBI Taxonomy" id="864732"/>
    <lineage>
        <taxon>Bacteria</taxon>
        <taxon>Pseudomonadati</taxon>
        <taxon>Pseudomonadota</taxon>
        <taxon>Alphaproteobacteria</taxon>
        <taxon>Acetobacterales</taxon>
        <taxon>Acetobacteraceae</taxon>
        <taxon>Acetobacter</taxon>
    </lineage>
</organism>
<dbReference type="InterPro" id="IPR029063">
    <property type="entry name" value="SAM-dependent_MTases_sf"/>
</dbReference>
<dbReference type="Gene3D" id="1.10.940.10">
    <property type="entry name" value="NusB-like"/>
    <property type="match status" value="1"/>
</dbReference>
<reference evidence="8 9" key="1">
    <citation type="journal article" date="2020" name="Int. J. Syst. Evol. Microbiol.">
        <title>Novel acetic acid bacteria from cider fermentations: Acetobacter conturbans sp. nov. and Acetobacter fallax sp. nov.</title>
        <authorList>
            <person name="Sombolestani A.S."/>
            <person name="Cleenwerck I."/>
            <person name="Cnockaert M."/>
            <person name="Borremans W."/>
            <person name="Wieme A.D."/>
            <person name="De Vuyst L."/>
            <person name="Vandamme P."/>
        </authorList>
    </citation>
    <scope>NUCLEOTIDE SEQUENCE [LARGE SCALE GENOMIC DNA]</scope>
    <source>
        <strain evidence="8 9">LMG 30640</strain>
    </source>
</reference>
<protein>
    <submittedName>
        <fullName evidence="8">rRNA cytosine-C5-methylase</fullName>
    </submittedName>
</protein>
<keyword evidence="2 5" id="KW-0808">Transferase</keyword>
<evidence type="ECO:0000256" key="3">
    <source>
        <dbReference type="ARBA" id="ARBA00022691"/>
    </source>
</evidence>
<evidence type="ECO:0000313" key="8">
    <source>
        <dbReference type="EMBL" id="NHN84617.1"/>
    </source>
</evidence>
<dbReference type="PANTHER" id="PTHR22807">
    <property type="entry name" value="NOP2 YEAST -RELATED NOL1/NOP2/FMU SUN DOMAIN-CONTAINING"/>
    <property type="match status" value="1"/>
</dbReference>
<evidence type="ECO:0000256" key="6">
    <source>
        <dbReference type="SAM" id="MobiDB-lite"/>
    </source>
</evidence>
<dbReference type="SUPFAM" id="SSF48013">
    <property type="entry name" value="NusB-like"/>
    <property type="match status" value="1"/>
</dbReference>
<dbReference type="InterPro" id="IPR035926">
    <property type="entry name" value="NusB-like_sf"/>
</dbReference>
<feature type="active site" description="Nucleophile" evidence="5">
    <location>
        <position position="402"/>
    </location>
</feature>
<keyword evidence="1 5" id="KW-0489">Methyltransferase</keyword>
<keyword evidence="9" id="KW-1185">Reference proteome</keyword>
<dbReference type="InterPro" id="IPR006027">
    <property type="entry name" value="NusB_RsmB_TIM44"/>
</dbReference>
<sequence>MNIPSSDAQKPKRPPRGRAPGSSKSRSRKGQAPGTSNGTSDGSTSTGTPRNADPTRDIAFDIVRGVIENRRMLETTLSRSPDAKVADARDRAAAHRLAASALRHMGTLSAVLEPFLRKEPPEPVRAALLLGSAQLLFLETPPHAAVGTTVDLMRRRGLAPFAGLANAVLRKVANGGPALLEGLDQDRLDVPSWLWSSWKTLGPGVARAIARGLEHEAPLDLTLRPGAEVPEGGDLLPTGSVRLPAGTKVTELPGFGDGAFWVQDAAAALPARMLAARPGEQVADLCAAPGGKTAQLALTGAHVTALERDAGRLERLTQNMERLKLTVTTVCADAAAWQPEAPLDAILLDAPCSATGTARRHPDALWIKRPRDLAALTEAQDSLLAAAARMLKPGGRLVYAVCSLQQEEGPDRARAAERYGLKPDPIRPEELADLPEALTPEGWLRTHPGMWPERGGMDGFFAARFVKAG</sequence>
<dbReference type="PRINTS" id="PR02008">
    <property type="entry name" value="RCMTFAMILY"/>
</dbReference>
<keyword evidence="3 5" id="KW-0949">S-adenosyl-L-methionine</keyword>
<comment type="caution">
    <text evidence="8">The sequence shown here is derived from an EMBL/GenBank/DDBJ whole genome shotgun (WGS) entry which is preliminary data.</text>
</comment>
<feature type="binding site" evidence="5">
    <location>
        <begin position="286"/>
        <end position="292"/>
    </location>
    <ligand>
        <name>S-adenosyl-L-methionine</name>
        <dbReference type="ChEBI" id="CHEBI:59789"/>
    </ligand>
</feature>
<dbReference type="InterPro" id="IPR049560">
    <property type="entry name" value="MeTrfase_RsmB-F_NOP2_cat"/>
</dbReference>
<dbReference type="PROSITE" id="PS51686">
    <property type="entry name" value="SAM_MT_RSMB_NOP"/>
    <property type="match status" value="1"/>
</dbReference>
<evidence type="ECO:0000256" key="1">
    <source>
        <dbReference type="ARBA" id="ARBA00022603"/>
    </source>
</evidence>
<dbReference type="Proteomes" id="UP000635278">
    <property type="component" value="Unassembled WGS sequence"/>
</dbReference>
<comment type="similarity">
    <text evidence="5">Belongs to the class I-like SAM-binding methyltransferase superfamily. RsmB/NOP family.</text>
</comment>
<feature type="binding site" evidence="5">
    <location>
        <position position="307"/>
    </location>
    <ligand>
        <name>S-adenosyl-L-methionine</name>
        <dbReference type="ChEBI" id="CHEBI:59789"/>
    </ligand>
</feature>
<dbReference type="PANTHER" id="PTHR22807:SF61">
    <property type="entry name" value="NOL1_NOP2_SUN FAMILY PROTEIN _ ANTITERMINATION NUSB DOMAIN-CONTAINING PROTEIN"/>
    <property type="match status" value="1"/>
</dbReference>